<name>A0ACB7NVC1_9PEZI</name>
<sequence>MLPFRPKPSAEEPNPHDGTAHTVRKQATTVPLCIQNNDLVSLDVEASSVPVVPATEIAPMANYEAPTNALSEATPSSCGETFSTFTAGTLQSRWAGQPPRPLLVFKNFIVYDDAARTLPFEIDEHPEVSGSRPPPSCPLSWQYEFSWRGGAILFAGDPLNTTQARSRSSDLCDATFGDSAERSATLTTHARTYKSADEVTCKSWDSEGLRNAAFKRGQIQKEIEETRAYLLEQLEAYWRSHPPQRSPGRRKGKGPAHQAAQRPSARDVSRPYNKRDFAGGRRRIGQGCGDGDEDDDDGEDDSAPTAASSMPNAQDRWYACPFQKWRPQHYVYECGTGFRRIIDVKNHLLKKHYAITCPRCGSVYDDVDLVRLHLLKGCQNPPRSHPGGCFMSERQRETISAHFGGKKMPDPEKWKFLFRTLFPNEPFPESIYLLPRQQKFRNFLDSWLWSEGKKALDDIRCQALSNPRLSWYEPEESQQAAVIAQFITWLLERASEERLYADSAMARQDFERTLSSNACVSAVATHQASAAPSLTWAHDPVAQLAPGEWNPQQEPNLWWPMPTIGEDTGVSGCLNTDIDSLGPTSTCSNGSSGPGENPIISLNHCDTLVPQNGPAFTFNTDGLGIPGIDLPGPSSVAQWAGGYQQDGLIDLDSSHLTNGAVPASNASGVDGHARPLTAWNPCVQSGNWCLPDDSFNQGFDPWRILNDDMISEVVGHVQE</sequence>
<evidence type="ECO:0000313" key="2">
    <source>
        <dbReference type="Proteomes" id="UP000724584"/>
    </source>
</evidence>
<dbReference type="EMBL" id="JAGIZQ010000007">
    <property type="protein sequence ID" value="KAH6617459.1"/>
    <property type="molecule type" value="Genomic_DNA"/>
</dbReference>
<accession>A0ACB7NVC1</accession>
<dbReference type="Proteomes" id="UP000724584">
    <property type="component" value="Unassembled WGS sequence"/>
</dbReference>
<proteinExistence type="predicted"/>
<comment type="caution">
    <text evidence="1">The sequence shown here is derived from an EMBL/GenBank/DDBJ whole genome shotgun (WGS) entry which is preliminary data.</text>
</comment>
<gene>
    <name evidence="1" type="ORF">F5144DRAFT_392965</name>
</gene>
<protein>
    <submittedName>
        <fullName evidence="1">Uncharacterized protein</fullName>
    </submittedName>
</protein>
<reference evidence="1 2" key="1">
    <citation type="journal article" date="2021" name="Nat. Commun.">
        <title>Genetic determinants of endophytism in the Arabidopsis root mycobiome.</title>
        <authorList>
            <person name="Mesny F."/>
            <person name="Miyauchi S."/>
            <person name="Thiergart T."/>
            <person name="Pickel B."/>
            <person name="Atanasova L."/>
            <person name="Karlsson M."/>
            <person name="Huettel B."/>
            <person name="Barry K.W."/>
            <person name="Haridas S."/>
            <person name="Chen C."/>
            <person name="Bauer D."/>
            <person name="Andreopoulos W."/>
            <person name="Pangilinan J."/>
            <person name="LaButti K."/>
            <person name="Riley R."/>
            <person name="Lipzen A."/>
            <person name="Clum A."/>
            <person name="Drula E."/>
            <person name="Henrissat B."/>
            <person name="Kohler A."/>
            <person name="Grigoriev I.V."/>
            <person name="Martin F.M."/>
            <person name="Hacquard S."/>
        </authorList>
    </citation>
    <scope>NUCLEOTIDE SEQUENCE [LARGE SCALE GENOMIC DNA]</scope>
    <source>
        <strain evidence="1 2">MPI-SDFR-AT-0079</strain>
    </source>
</reference>
<organism evidence="1 2">
    <name type="scientific">Chaetomium tenue</name>
    <dbReference type="NCBI Taxonomy" id="1854479"/>
    <lineage>
        <taxon>Eukaryota</taxon>
        <taxon>Fungi</taxon>
        <taxon>Dikarya</taxon>
        <taxon>Ascomycota</taxon>
        <taxon>Pezizomycotina</taxon>
        <taxon>Sordariomycetes</taxon>
        <taxon>Sordariomycetidae</taxon>
        <taxon>Sordariales</taxon>
        <taxon>Chaetomiaceae</taxon>
        <taxon>Chaetomium</taxon>
    </lineage>
</organism>
<evidence type="ECO:0000313" key="1">
    <source>
        <dbReference type="EMBL" id="KAH6617459.1"/>
    </source>
</evidence>
<keyword evidence="2" id="KW-1185">Reference proteome</keyword>